<feature type="transmembrane region" description="Helical" evidence="2">
    <location>
        <begin position="177"/>
        <end position="194"/>
    </location>
</feature>
<feature type="compositionally biased region" description="Low complexity" evidence="1">
    <location>
        <begin position="93"/>
        <end position="105"/>
    </location>
</feature>
<gene>
    <name evidence="4" type="ORF">QP433_07445</name>
</gene>
<feature type="domain" description="Beta-lactamase class A catalytic" evidence="3">
    <location>
        <begin position="375"/>
        <end position="577"/>
    </location>
</feature>
<evidence type="ECO:0000313" key="5">
    <source>
        <dbReference type="Proteomes" id="UP001229251"/>
    </source>
</evidence>
<evidence type="ECO:0000256" key="1">
    <source>
        <dbReference type="SAM" id="MobiDB-lite"/>
    </source>
</evidence>
<dbReference type="GO" id="GO:0030655">
    <property type="term" value="P:beta-lactam antibiotic catabolic process"/>
    <property type="evidence" value="ECO:0007669"/>
    <property type="project" value="InterPro"/>
</dbReference>
<dbReference type="RefSeq" id="WP_285066240.1">
    <property type="nucleotide sequence ID" value="NZ_JASOOE010000015.1"/>
</dbReference>
<feature type="compositionally biased region" description="Polar residues" evidence="1">
    <location>
        <begin position="63"/>
        <end position="73"/>
    </location>
</feature>
<feature type="compositionally biased region" description="Basic and acidic residues" evidence="1">
    <location>
        <begin position="27"/>
        <end position="62"/>
    </location>
</feature>
<keyword evidence="4" id="KW-0378">Hydrolase</keyword>
<dbReference type="AlphaFoldDB" id="A0AAJ1Q773"/>
<dbReference type="SUPFAM" id="SSF56601">
    <property type="entry name" value="beta-lactamase/transpeptidase-like"/>
    <property type="match status" value="1"/>
</dbReference>
<sequence>MQCPNCGRHVRSKTQCAYCGYQFNSSDKKEFNREPASERPDVKRDEIKEDKDTISRTKKDQSSRSQEVSSNTLEADAPVASSKEEKPARRARISVARRSLEAEMAQAEEEAKKAYQSGKGGEDQAPLSEEEAFRRRADEVFSYPYASDDEEIESDFDADEEILPSSRAGKGSCLGKVFKWLLAVAVIFALFMLAPKLYTKVKTMWTNHQAGQVKEISSTSEETSTQVEDQSTTQVKNAAFTLKDHKVDLTNYPTIQVTLDFDEDLDQVDQDTFKFKVTYNNMDLDFGEDYSLFKDGKQLKLSYVDPGLSLVDEVGDKQSLEITAKDFQETVDYDLPANRLDQQSKDQLNELITQAFDQEGKVSFLAQSDAKKAPYVYDNQTVAADQMISWFILQRTYELIASGELQTDQVVEMNQQLMASGDAGTVASQGVEAYTVQDLINLVIMESDPSAMNHLVQLAGGVNDFNYWLKEAGYFATRMDAPLGVEEESYITGALTNVTDIAKLLTKLAHKELVDEETDQALIEALGHANQANRFTSSIETDAPKIQLASWEYNPKNQHYAGIIQTEDQPIIVVILTTDFKQTETINQRIQSSLGQAVSLLLTGEVKETTAEVETTQAETTVTSYEAVQTTSSDQVRMTSETSQNPEPTDNLYEGKQTVNQYWFGDVYRRGTWYQGADGGWYYR</sequence>
<dbReference type="Proteomes" id="UP001229251">
    <property type="component" value="Unassembled WGS sequence"/>
</dbReference>
<evidence type="ECO:0000259" key="3">
    <source>
        <dbReference type="Pfam" id="PF13354"/>
    </source>
</evidence>
<keyword evidence="2" id="KW-0812">Transmembrane</keyword>
<keyword evidence="2" id="KW-1133">Transmembrane helix</keyword>
<proteinExistence type="predicted"/>
<dbReference type="InterPro" id="IPR012338">
    <property type="entry name" value="Beta-lactam/transpept-like"/>
</dbReference>
<accession>A0AAJ1Q773</accession>
<dbReference type="GO" id="GO:0008800">
    <property type="term" value="F:beta-lactamase activity"/>
    <property type="evidence" value="ECO:0007669"/>
    <property type="project" value="InterPro"/>
</dbReference>
<feature type="compositionally biased region" description="Polar residues" evidence="1">
    <location>
        <begin position="629"/>
        <end position="648"/>
    </location>
</feature>
<dbReference type="GO" id="GO:0046677">
    <property type="term" value="P:response to antibiotic"/>
    <property type="evidence" value="ECO:0007669"/>
    <property type="project" value="InterPro"/>
</dbReference>
<reference evidence="4" key="1">
    <citation type="submission" date="2023-05" db="EMBL/GenBank/DDBJ databases">
        <title>Cataloging the Phylogenetic Diversity of Human Bladder Bacteria.</title>
        <authorList>
            <person name="Du J."/>
        </authorList>
    </citation>
    <scope>NUCLEOTIDE SEQUENCE</scope>
    <source>
        <strain evidence="4">UMB1231</strain>
    </source>
</reference>
<protein>
    <submittedName>
        <fullName evidence="4">Serine hydrolase</fullName>
    </submittedName>
</protein>
<dbReference type="InterPro" id="IPR000871">
    <property type="entry name" value="Beta-lactam_class-A"/>
</dbReference>
<organism evidence="4 5">
    <name type="scientific">Facklamia hominis</name>
    <dbReference type="NCBI Taxonomy" id="178214"/>
    <lineage>
        <taxon>Bacteria</taxon>
        <taxon>Bacillati</taxon>
        <taxon>Bacillota</taxon>
        <taxon>Bacilli</taxon>
        <taxon>Lactobacillales</taxon>
        <taxon>Aerococcaceae</taxon>
        <taxon>Facklamia</taxon>
    </lineage>
</organism>
<evidence type="ECO:0000256" key="2">
    <source>
        <dbReference type="SAM" id="Phobius"/>
    </source>
</evidence>
<dbReference type="PANTHER" id="PTHR35333">
    <property type="entry name" value="BETA-LACTAMASE"/>
    <property type="match status" value="1"/>
</dbReference>
<name>A0AAJ1Q773_9LACT</name>
<dbReference type="PANTHER" id="PTHR35333:SF3">
    <property type="entry name" value="BETA-LACTAMASE-TYPE TRANSPEPTIDASE FOLD CONTAINING PROTEIN"/>
    <property type="match status" value="1"/>
</dbReference>
<dbReference type="InterPro" id="IPR045155">
    <property type="entry name" value="Beta-lactam_cat"/>
</dbReference>
<feature type="region of interest" description="Disordered" evidence="1">
    <location>
        <begin position="629"/>
        <end position="653"/>
    </location>
</feature>
<dbReference type="Gene3D" id="3.40.710.10">
    <property type="entry name" value="DD-peptidase/beta-lactamase superfamily"/>
    <property type="match status" value="1"/>
</dbReference>
<comment type="caution">
    <text evidence="4">The sequence shown here is derived from an EMBL/GenBank/DDBJ whole genome shotgun (WGS) entry which is preliminary data.</text>
</comment>
<feature type="region of interest" description="Disordered" evidence="1">
    <location>
        <begin position="27"/>
        <end position="130"/>
    </location>
</feature>
<keyword evidence="2" id="KW-0472">Membrane</keyword>
<dbReference type="Pfam" id="PF13354">
    <property type="entry name" value="Beta-lactamase2"/>
    <property type="match status" value="1"/>
</dbReference>
<evidence type="ECO:0000313" key="4">
    <source>
        <dbReference type="EMBL" id="MDK7187811.1"/>
    </source>
</evidence>
<dbReference type="EMBL" id="JASOOE010000015">
    <property type="protein sequence ID" value="MDK7187811.1"/>
    <property type="molecule type" value="Genomic_DNA"/>
</dbReference>